<proteinExistence type="inferred from homology"/>
<reference evidence="5" key="1">
    <citation type="submission" date="2014-03" db="EMBL/GenBank/DDBJ databases">
        <authorList>
            <person name="Aksoy S."/>
            <person name="Warren W."/>
            <person name="Wilson R.K."/>
        </authorList>
    </citation>
    <scope>NUCLEOTIDE SEQUENCE [LARGE SCALE GENOMIC DNA]</scope>
    <source>
        <strain evidence="5">IAEA</strain>
    </source>
</reference>
<evidence type="ECO:0000313" key="5">
    <source>
        <dbReference type="Proteomes" id="UP000092445"/>
    </source>
</evidence>
<protein>
    <submittedName>
        <fullName evidence="4">Uncharacterized protein</fullName>
    </submittedName>
</protein>
<dbReference type="GO" id="GO:0005524">
    <property type="term" value="F:ATP binding"/>
    <property type="evidence" value="ECO:0007669"/>
    <property type="project" value="UniProtKB-KW"/>
</dbReference>
<dbReference type="EnsemblMetazoa" id="GPAI025951-RA">
    <property type="protein sequence ID" value="GPAI025951-PA"/>
    <property type="gene ID" value="GPAI025951"/>
</dbReference>
<dbReference type="InterPro" id="IPR027417">
    <property type="entry name" value="P-loop_NTPase"/>
</dbReference>
<organism evidence="4 5">
    <name type="scientific">Glossina pallidipes</name>
    <name type="common">Tsetse fly</name>
    <dbReference type="NCBI Taxonomy" id="7398"/>
    <lineage>
        <taxon>Eukaryota</taxon>
        <taxon>Metazoa</taxon>
        <taxon>Ecdysozoa</taxon>
        <taxon>Arthropoda</taxon>
        <taxon>Hexapoda</taxon>
        <taxon>Insecta</taxon>
        <taxon>Pterygota</taxon>
        <taxon>Neoptera</taxon>
        <taxon>Endopterygota</taxon>
        <taxon>Diptera</taxon>
        <taxon>Brachycera</taxon>
        <taxon>Muscomorpha</taxon>
        <taxon>Hippoboscoidea</taxon>
        <taxon>Glossinidae</taxon>
        <taxon>Glossina</taxon>
    </lineage>
</organism>
<keyword evidence="2" id="KW-0547">Nucleotide-binding</keyword>
<comment type="similarity">
    <text evidence="1">Belongs to the AFG1 ATPase family.</text>
</comment>
<keyword evidence="3" id="KW-0067">ATP-binding</keyword>
<dbReference type="VEuPathDB" id="VectorBase:GPAI025951"/>
<dbReference type="PANTHER" id="PTHR12169:SF6">
    <property type="entry name" value="AFG1-LIKE ATPASE"/>
    <property type="match status" value="1"/>
</dbReference>
<evidence type="ECO:0000256" key="1">
    <source>
        <dbReference type="ARBA" id="ARBA00010322"/>
    </source>
</evidence>
<evidence type="ECO:0000256" key="2">
    <source>
        <dbReference type="ARBA" id="ARBA00022741"/>
    </source>
</evidence>
<sequence>MYSLFIATKVITSFGQVNVICNGNFELKLGELNYWFGKSSVKQGPSLTIADSENPQPSDPTLPVAKTIVRESWLIWFDEFQVTDIADAMILKSLFTHLFNEGIVWVAISNRHPKNLYKDGLQRSNILPFIDVLLNRSKVADMDNGVDYRKIAQSSDTNYFAKEKNRNSKSETNALVEMKRMFQISCSQQNDVVRARTITHLGRDLKFKGTCGRVLYNSFKELCDPPLAGNDYLQLAQVFHTVLIHEVPQLTLRMKSPLLP</sequence>
<dbReference type="NCBIfam" id="NF040713">
    <property type="entry name" value="ZapE"/>
    <property type="match status" value="1"/>
</dbReference>
<accession>A0A1A9ZV33</accession>
<dbReference type="Proteomes" id="UP000092445">
    <property type="component" value="Unassembled WGS sequence"/>
</dbReference>
<name>A0A1A9ZV33_GLOPL</name>
<keyword evidence="5" id="KW-1185">Reference proteome</keyword>
<dbReference type="AlphaFoldDB" id="A0A1A9ZV33"/>
<dbReference type="GO" id="GO:0005739">
    <property type="term" value="C:mitochondrion"/>
    <property type="evidence" value="ECO:0007669"/>
    <property type="project" value="TreeGrafter"/>
</dbReference>
<dbReference type="InterPro" id="IPR005654">
    <property type="entry name" value="ATPase_AFG1-like"/>
</dbReference>
<dbReference type="Gene3D" id="3.40.50.300">
    <property type="entry name" value="P-loop containing nucleotide triphosphate hydrolases"/>
    <property type="match status" value="1"/>
</dbReference>
<dbReference type="PANTHER" id="PTHR12169">
    <property type="entry name" value="ATPASE N2B"/>
    <property type="match status" value="1"/>
</dbReference>
<evidence type="ECO:0000256" key="3">
    <source>
        <dbReference type="ARBA" id="ARBA00022840"/>
    </source>
</evidence>
<dbReference type="Pfam" id="PF03969">
    <property type="entry name" value="AFG1_ATPase"/>
    <property type="match status" value="1"/>
</dbReference>
<dbReference type="GO" id="GO:0016887">
    <property type="term" value="F:ATP hydrolysis activity"/>
    <property type="evidence" value="ECO:0007669"/>
    <property type="project" value="InterPro"/>
</dbReference>
<evidence type="ECO:0000313" key="4">
    <source>
        <dbReference type="EnsemblMetazoa" id="GPAI025951-PA"/>
    </source>
</evidence>
<reference evidence="4" key="2">
    <citation type="submission" date="2020-05" db="UniProtKB">
        <authorList>
            <consortium name="EnsemblMetazoa"/>
        </authorList>
    </citation>
    <scope>IDENTIFICATION</scope>
    <source>
        <strain evidence="4">IAEA</strain>
    </source>
</reference>